<evidence type="ECO:0000256" key="4">
    <source>
        <dbReference type="ARBA" id="ARBA00023136"/>
    </source>
</evidence>
<evidence type="ECO:0000313" key="10">
    <source>
        <dbReference type="Proteomes" id="UP001172673"/>
    </source>
</evidence>
<evidence type="ECO:0000313" key="9">
    <source>
        <dbReference type="EMBL" id="KAJ9603801.1"/>
    </source>
</evidence>
<dbReference type="PANTHER" id="PTHR33048:SF47">
    <property type="entry name" value="INTEGRAL MEMBRANE PROTEIN-RELATED"/>
    <property type="match status" value="1"/>
</dbReference>
<evidence type="ECO:0000256" key="7">
    <source>
        <dbReference type="SAM" id="Phobius"/>
    </source>
</evidence>
<feature type="region of interest" description="Disordered" evidence="6">
    <location>
        <begin position="294"/>
        <end position="326"/>
    </location>
</feature>
<dbReference type="PANTHER" id="PTHR33048">
    <property type="entry name" value="PTH11-LIKE INTEGRAL MEMBRANE PROTEIN (AFU_ORTHOLOGUE AFUA_5G11245)"/>
    <property type="match status" value="1"/>
</dbReference>
<keyword evidence="3 7" id="KW-1133">Transmembrane helix</keyword>
<evidence type="ECO:0000259" key="8">
    <source>
        <dbReference type="Pfam" id="PF20684"/>
    </source>
</evidence>
<keyword evidence="2 7" id="KW-0812">Transmembrane</keyword>
<proteinExistence type="inferred from homology"/>
<dbReference type="InterPro" id="IPR049326">
    <property type="entry name" value="Rhodopsin_dom_fungi"/>
</dbReference>
<comment type="subcellular location">
    <subcellularLocation>
        <location evidence="1">Membrane</location>
        <topology evidence="1">Multi-pass membrane protein</topology>
    </subcellularLocation>
</comment>
<dbReference type="GO" id="GO:0016020">
    <property type="term" value="C:membrane"/>
    <property type="evidence" value="ECO:0007669"/>
    <property type="project" value="UniProtKB-SubCell"/>
</dbReference>
<feature type="transmembrane region" description="Helical" evidence="7">
    <location>
        <begin position="24"/>
        <end position="44"/>
    </location>
</feature>
<protein>
    <recommendedName>
        <fullName evidence="8">Rhodopsin domain-containing protein</fullName>
    </recommendedName>
</protein>
<evidence type="ECO:0000256" key="5">
    <source>
        <dbReference type="ARBA" id="ARBA00038359"/>
    </source>
</evidence>
<dbReference type="EMBL" id="JAPDRK010000021">
    <property type="protein sequence ID" value="KAJ9603801.1"/>
    <property type="molecule type" value="Genomic_DNA"/>
</dbReference>
<dbReference type="Pfam" id="PF20684">
    <property type="entry name" value="Fung_rhodopsin"/>
    <property type="match status" value="1"/>
</dbReference>
<evidence type="ECO:0000256" key="3">
    <source>
        <dbReference type="ARBA" id="ARBA00022989"/>
    </source>
</evidence>
<feature type="transmembrane region" description="Helical" evidence="7">
    <location>
        <begin position="99"/>
        <end position="123"/>
    </location>
</feature>
<evidence type="ECO:0000256" key="2">
    <source>
        <dbReference type="ARBA" id="ARBA00022692"/>
    </source>
</evidence>
<feature type="transmembrane region" description="Helical" evidence="7">
    <location>
        <begin position="212"/>
        <end position="233"/>
    </location>
</feature>
<comment type="similarity">
    <text evidence="5">Belongs to the SAT4 family.</text>
</comment>
<feature type="transmembrane region" description="Helical" evidence="7">
    <location>
        <begin position="177"/>
        <end position="200"/>
    </location>
</feature>
<feature type="transmembrane region" description="Helical" evidence="7">
    <location>
        <begin position="56"/>
        <end position="75"/>
    </location>
</feature>
<sequence length="388" mass="42925">MAAAFPRRDAIDDGVPNPRGDKVVHVNIALVVVATSLVVARFWTRIAINNMLGRDDWCVLMALAIAITMTGLFYGEAENGFGLHKADVSKEHFLQAWKYFLACQVLYKAAVLFAKLSMLFLYLRIFASHNFRIAAYAVMFICVGTAIGTILPTIFACQPIRKAWIPTEPGKCIWLPGIWYASSSINIATDLMIIVLPFAQMRLLKVPKFQKLSLVALFSLGFFIIATCVVRIATLAPATTAKDTTYYQAQNNLWLGIEVNTSIIVACIPPLKATVTRFFPQLWRGSSYRPTINYRSSSGAQKLPDSYRGSSKGTTSPYPIPPLSPTSGMHRTVVIGGLNSHSYPISESNSDEVVMLDDMGKTATNYSKRRDNSIVKETEVEVTYTEVP</sequence>
<evidence type="ECO:0000256" key="6">
    <source>
        <dbReference type="SAM" id="MobiDB-lite"/>
    </source>
</evidence>
<feature type="domain" description="Rhodopsin" evidence="8">
    <location>
        <begin position="40"/>
        <end position="276"/>
    </location>
</feature>
<accession>A0AA39CD17</accession>
<gene>
    <name evidence="9" type="ORF">H2200_011987</name>
</gene>
<feature type="transmembrane region" description="Helical" evidence="7">
    <location>
        <begin position="135"/>
        <end position="157"/>
    </location>
</feature>
<keyword evidence="10" id="KW-1185">Reference proteome</keyword>
<feature type="compositionally biased region" description="Polar residues" evidence="6">
    <location>
        <begin position="308"/>
        <end position="317"/>
    </location>
</feature>
<comment type="caution">
    <text evidence="9">The sequence shown here is derived from an EMBL/GenBank/DDBJ whole genome shotgun (WGS) entry which is preliminary data.</text>
</comment>
<dbReference type="InterPro" id="IPR052337">
    <property type="entry name" value="SAT4-like"/>
</dbReference>
<dbReference type="AlphaFoldDB" id="A0AA39CD17"/>
<organism evidence="9 10">
    <name type="scientific">Cladophialophora chaetospira</name>
    <dbReference type="NCBI Taxonomy" id="386627"/>
    <lineage>
        <taxon>Eukaryota</taxon>
        <taxon>Fungi</taxon>
        <taxon>Dikarya</taxon>
        <taxon>Ascomycota</taxon>
        <taxon>Pezizomycotina</taxon>
        <taxon>Eurotiomycetes</taxon>
        <taxon>Chaetothyriomycetidae</taxon>
        <taxon>Chaetothyriales</taxon>
        <taxon>Herpotrichiellaceae</taxon>
        <taxon>Cladophialophora</taxon>
    </lineage>
</organism>
<keyword evidence="4 7" id="KW-0472">Membrane</keyword>
<reference evidence="9" key="1">
    <citation type="submission" date="2022-10" db="EMBL/GenBank/DDBJ databases">
        <title>Culturing micro-colonial fungi from biological soil crusts in the Mojave desert and describing Neophaeococcomyces mojavensis, and introducing the new genera and species Taxawa tesnikishii.</title>
        <authorList>
            <person name="Kurbessoian T."/>
            <person name="Stajich J.E."/>
        </authorList>
    </citation>
    <scope>NUCLEOTIDE SEQUENCE</scope>
    <source>
        <strain evidence="9">TK_41</strain>
    </source>
</reference>
<dbReference type="Proteomes" id="UP001172673">
    <property type="component" value="Unassembled WGS sequence"/>
</dbReference>
<evidence type="ECO:0000256" key="1">
    <source>
        <dbReference type="ARBA" id="ARBA00004141"/>
    </source>
</evidence>
<name>A0AA39CD17_9EURO</name>